<dbReference type="InterPro" id="IPR027417">
    <property type="entry name" value="P-loop_NTPase"/>
</dbReference>
<evidence type="ECO:0000256" key="2">
    <source>
        <dbReference type="ARBA" id="ARBA00022840"/>
    </source>
</evidence>
<dbReference type="Proteomes" id="UP000666915">
    <property type="component" value="Unassembled WGS sequence"/>
</dbReference>
<feature type="region of interest" description="Disordered" evidence="3">
    <location>
        <begin position="888"/>
        <end position="910"/>
    </location>
</feature>
<evidence type="ECO:0000256" key="1">
    <source>
        <dbReference type="ARBA" id="ARBA00022741"/>
    </source>
</evidence>
<sequence length="977" mass="102458">MASVLVAREAELAALADAYARACEAGPVTVLVGGEAGIGKSRLVAEFAARLPSRTRVARGDCLEAGGGFAYAPFIAAMRALVRDLGAERAAGLLPGGGRLGLAHWLPVLGVAPDEPDPVYGRARLYEDVLTLVEGAARERPLAVVLEDLHWADPSSRELLAFLVHNLAGPGVLLVGTYRSTDLDERHPLRPVLAGLARSPRVSLLEPAPLTCDEVGGLVAARLGYLPDRGVVEEIARRSEGNPLFVEALADAGAQGGTPRRLRDLLLAGFRSLPDGSRGVLHAASVASAWGGGLAHRFLASVAGLNDLSLEDAIRPAVDRGLLLAEGDGYSFRHALLRQAVYEDALPSARARLHKRAGAALQADPDLVPDGRAAAEEAAHWCAAGDQEQAFDALWRAAASARAVHAHPEQLRILERVLRQWDGIAEPERVLGADRVDVLHRAAEACLSAGEAARGVDLASEALAALDRESDPRRAALLLELRSMLRHRLGDPALDDLRAAVTLLPDGAPAAVRGRPLSTLANRLFLMSRPDESRALAAEALAAGCESGDARVRAWALLTLGSLDGAAGDLDAALARIAEAAEVTRAAGESAVPLVIAAMAEADALHGMGLDERAAGAVAAGLETARRAGLDRDQGAGLAAKGAEPLWDLGRWDEAAALLRDVLALDPPPLFRALAQVNLGFIVLAQGDAAAAGEAADAAHAVMGDRYWGKAFRLPLHDLRCRVAMARGDLAGADGILVRALDGPGLPETSRFVWPLLLTGARLCGERLARSAAEPDAACGARERLAELRDLAEELPVIGPVQHAYRASFRAEAGDGGWDEAVRAWRGLGRPYPLAWALFRAAEAPGVPSGRAAEACREAASIAASLGAKPLLKDIELLAARARLPLVEPAPAPPPAPDPAPATPDPARRLGLTRRETEVLRLVADGRSNRQIAEALFISARTAGVHVSNILAKLQVASRTEAAALAHRLRLFDPPAD</sequence>
<evidence type="ECO:0000313" key="6">
    <source>
        <dbReference type="Proteomes" id="UP000666915"/>
    </source>
</evidence>
<name>A0ABS3RCD6_9ACTN</name>
<gene>
    <name evidence="5" type="ORF">J4557_40855</name>
</gene>
<dbReference type="InterPro" id="IPR000792">
    <property type="entry name" value="Tscrpt_reg_LuxR_C"/>
</dbReference>
<dbReference type="InterPro" id="IPR011990">
    <property type="entry name" value="TPR-like_helical_dom_sf"/>
</dbReference>
<dbReference type="InterPro" id="IPR036388">
    <property type="entry name" value="WH-like_DNA-bd_sf"/>
</dbReference>
<evidence type="ECO:0000313" key="5">
    <source>
        <dbReference type="EMBL" id="MBO2443890.1"/>
    </source>
</evidence>
<dbReference type="PRINTS" id="PR00038">
    <property type="entry name" value="HTHLUXR"/>
</dbReference>
<dbReference type="InterPro" id="IPR016032">
    <property type="entry name" value="Sig_transdc_resp-reg_C-effctor"/>
</dbReference>
<dbReference type="PROSITE" id="PS50043">
    <property type="entry name" value="HTH_LUXR_2"/>
    <property type="match status" value="1"/>
</dbReference>
<feature type="domain" description="HTH luxR-type" evidence="4">
    <location>
        <begin position="905"/>
        <end position="970"/>
    </location>
</feature>
<dbReference type="EMBL" id="JAGEOK010000038">
    <property type="protein sequence ID" value="MBO2443890.1"/>
    <property type="molecule type" value="Genomic_DNA"/>
</dbReference>
<dbReference type="SUPFAM" id="SSF48452">
    <property type="entry name" value="TPR-like"/>
    <property type="match status" value="1"/>
</dbReference>
<feature type="compositionally biased region" description="Pro residues" evidence="3">
    <location>
        <begin position="888"/>
        <end position="904"/>
    </location>
</feature>
<evidence type="ECO:0000256" key="3">
    <source>
        <dbReference type="SAM" id="MobiDB-lite"/>
    </source>
</evidence>
<dbReference type="PANTHER" id="PTHR16305:SF35">
    <property type="entry name" value="TRANSCRIPTIONAL ACTIVATOR DOMAIN"/>
    <property type="match status" value="1"/>
</dbReference>
<dbReference type="CDD" id="cd06170">
    <property type="entry name" value="LuxR_C_like"/>
    <property type="match status" value="1"/>
</dbReference>
<keyword evidence="6" id="KW-1185">Reference proteome</keyword>
<dbReference type="SMART" id="SM00421">
    <property type="entry name" value="HTH_LUXR"/>
    <property type="match status" value="1"/>
</dbReference>
<dbReference type="InterPro" id="IPR041664">
    <property type="entry name" value="AAA_16"/>
</dbReference>
<protein>
    <submittedName>
        <fullName evidence="5">AAA family ATPase</fullName>
    </submittedName>
</protein>
<dbReference type="RefSeq" id="WP_208272202.1">
    <property type="nucleotide sequence ID" value="NZ_BAAAGM010000062.1"/>
</dbReference>
<reference evidence="5 6" key="1">
    <citation type="submission" date="2021-03" db="EMBL/GenBank/DDBJ databases">
        <authorList>
            <person name="Kanchanasin P."/>
            <person name="Saeng-In P."/>
            <person name="Phongsopitanun W."/>
            <person name="Yuki M."/>
            <person name="Kudo T."/>
            <person name="Ohkuma M."/>
            <person name="Tanasupawat S."/>
        </authorList>
    </citation>
    <scope>NUCLEOTIDE SEQUENCE [LARGE SCALE GENOMIC DNA]</scope>
    <source>
        <strain evidence="5 6">L46</strain>
    </source>
</reference>
<dbReference type="SUPFAM" id="SSF52540">
    <property type="entry name" value="P-loop containing nucleoside triphosphate hydrolases"/>
    <property type="match status" value="1"/>
</dbReference>
<dbReference type="PANTHER" id="PTHR16305">
    <property type="entry name" value="TESTICULAR SOLUBLE ADENYLYL CYCLASE"/>
    <property type="match status" value="1"/>
</dbReference>
<organism evidence="5 6">
    <name type="scientific">Actinomadura nitritigenes</name>
    <dbReference type="NCBI Taxonomy" id="134602"/>
    <lineage>
        <taxon>Bacteria</taxon>
        <taxon>Bacillati</taxon>
        <taxon>Actinomycetota</taxon>
        <taxon>Actinomycetes</taxon>
        <taxon>Streptosporangiales</taxon>
        <taxon>Thermomonosporaceae</taxon>
        <taxon>Actinomadura</taxon>
    </lineage>
</organism>
<dbReference type="Gene3D" id="1.25.40.10">
    <property type="entry name" value="Tetratricopeptide repeat domain"/>
    <property type="match status" value="1"/>
</dbReference>
<keyword evidence="2" id="KW-0067">ATP-binding</keyword>
<dbReference type="SUPFAM" id="SSF46894">
    <property type="entry name" value="C-terminal effector domain of the bipartite response regulators"/>
    <property type="match status" value="1"/>
</dbReference>
<evidence type="ECO:0000259" key="4">
    <source>
        <dbReference type="PROSITE" id="PS50043"/>
    </source>
</evidence>
<proteinExistence type="predicted"/>
<keyword evidence="1" id="KW-0547">Nucleotide-binding</keyword>
<comment type="caution">
    <text evidence="5">The sequence shown here is derived from an EMBL/GenBank/DDBJ whole genome shotgun (WGS) entry which is preliminary data.</text>
</comment>
<dbReference type="Gene3D" id="1.10.10.10">
    <property type="entry name" value="Winged helix-like DNA-binding domain superfamily/Winged helix DNA-binding domain"/>
    <property type="match status" value="1"/>
</dbReference>
<accession>A0ABS3RCD6</accession>
<dbReference type="Pfam" id="PF13191">
    <property type="entry name" value="AAA_16"/>
    <property type="match status" value="1"/>
</dbReference>
<dbReference type="Pfam" id="PF00196">
    <property type="entry name" value="GerE"/>
    <property type="match status" value="1"/>
</dbReference>